<dbReference type="Proteomes" id="UP000766486">
    <property type="component" value="Unassembled WGS sequence"/>
</dbReference>
<feature type="region of interest" description="Disordered" evidence="1">
    <location>
        <begin position="1"/>
        <end position="180"/>
    </location>
</feature>
<feature type="compositionally biased region" description="Basic and acidic residues" evidence="1">
    <location>
        <begin position="146"/>
        <end position="159"/>
    </location>
</feature>
<reference evidence="2 3" key="1">
    <citation type="submission" date="2019-06" db="EMBL/GenBank/DDBJ databases">
        <authorList>
            <person name="Broberg M."/>
        </authorList>
    </citation>
    <scope>NUCLEOTIDE SEQUENCE [LARGE SCALE GENOMIC DNA]</scope>
</reference>
<evidence type="ECO:0000256" key="1">
    <source>
        <dbReference type="SAM" id="MobiDB-lite"/>
    </source>
</evidence>
<evidence type="ECO:0008006" key="4">
    <source>
        <dbReference type="Google" id="ProtNLM"/>
    </source>
</evidence>
<comment type="caution">
    <text evidence="2">The sequence shown here is derived from an EMBL/GenBank/DDBJ whole genome shotgun (WGS) entry which is preliminary data.</text>
</comment>
<feature type="compositionally biased region" description="Low complexity" evidence="1">
    <location>
        <begin position="16"/>
        <end position="28"/>
    </location>
</feature>
<gene>
    <name evidence="2" type="ORF">CLO192961_LOCUS172241</name>
</gene>
<organism evidence="2 3">
    <name type="scientific">Bionectria ochroleuca</name>
    <name type="common">Gliocladium roseum</name>
    <dbReference type="NCBI Taxonomy" id="29856"/>
    <lineage>
        <taxon>Eukaryota</taxon>
        <taxon>Fungi</taxon>
        <taxon>Dikarya</taxon>
        <taxon>Ascomycota</taxon>
        <taxon>Pezizomycotina</taxon>
        <taxon>Sordariomycetes</taxon>
        <taxon>Hypocreomycetidae</taxon>
        <taxon>Hypocreales</taxon>
        <taxon>Bionectriaceae</taxon>
        <taxon>Clonostachys</taxon>
    </lineage>
</organism>
<proteinExistence type="predicted"/>
<keyword evidence="3" id="KW-1185">Reference proteome</keyword>
<feature type="compositionally biased region" description="Basic residues" evidence="1">
    <location>
        <begin position="93"/>
        <end position="102"/>
    </location>
</feature>
<dbReference type="EMBL" id="CABFNS010000737">
    <property type="protein sequence ID" value="VUC25620.1"/>
    <property type="molecule type" value="Genomic_DNA"/>
</dbReference>
<feature type="compositionally biased region" description="Basic and acidic residues" evidence="1">
    <location>
        <begin position="116"/>
        <end position="138"/>
    </location>
</feature>
<feature type="compositionally biased region" description="Basic and acidic residues" evidence="1">
    <location>
        <begin position="1"/>
        <end position="11"/>
    </location>
</feature>
<evidence type="ECO:0000313" key="3">
    <source>
        <dbReference type="Proteomes" id="UP000766486"/>
    </source>
</evidence>
<sequence>MLPPGDSRKSEGGQTPAGAPDDAIADGASEAMIDCPDGSACNTFRCPHSHETRAENQQPDLFNRGYMSPKKGTAHEPSIGPPEYLKSAVRTQLRMRKKKARSKSSNGGKFDPQPNHGRDIEALRSRLPENSSRQEEVWPARTKPSSLEDRAADASKHAVADPPVHPLSIQDKDSDPAGPAANALSTLQKENVKIHNPSNHQVLPPSSAELPPISPKISDYKSQTLPSVRVAFDKMHLQLTGQVEGQAKGLEINSSSYLHTGPPTDRDSNLVAPLIPPPQAYPRFVGGIENDISSHDEAGPRPLTVTGNSSQTMRSFAPAGDSIAFHPQPESEVSQGFTDKQHPRTGHYPQALQPFENLRAALREPADHQPVLEAPLFRLAPVYVLYVCLHVQLEALINGDSSGLENTSAKCAKSRLSTAKISIDI</sequence>
<accession>A0ABY6U3H0</accession>
<evidence type="ECO:0000313" key="2">
    <source>
        <dbReference type="EMBL" id="VUC25620.1"/>
    </source>
</evidence>
<name>A0ABY6U3H0_BIOOC</name>
<protein>
    <recommendedName>
        <fullName evidence="4">Copper-fist domain-containing protein</fullName>
    </recommendedName>
</protein>